<dbReference type="InterPro" id="IPR045635">
    <property type="entry name" value="DUF6412"/>
</dbReference>
<keyword evidence="3" id="KW-1185">Reference proteome</keyword>
<keyword evidence="1" id="KW-0812">Transmembrane</keyword>
<organism evidence="2 3">
    <name type="scientific">Dactylosporangium matsuzakiense</name>
    <dbReference type="NCBI Taxonomy" id="53360"/>
    <lineage>
        <taxon>Bacteria</taxon>
        <taxon>Bacillati</taxon>
        <taxon>Actinomycetota</taxon>
        <taxon>Actinomycetes</taxon>
        <taxon>Micromonosporales</taxon>
        <taxon>Micromonosporaceae</taxon>
        <taxon>Dactylosporangium</taxon>
    </lineage>
</organism>
<dbReference type="Pfam" id="PF19950">
    <property type="entry name" value="DUF6412"/>
    <property type="match status" value="1"/>
</dbReference>
<protein>
    <submittedName>
        <fullName evidence="2">Uncharacterized protein</fullName>
    </submittedName>
</protein>
<keyword evidence="1" id="KW-1133">Transmembrane helix</keyword>
<comment type="caution">
    <text evidence="2">The sequence shown here is derived from an EMBL/GenBank/DDBJ whole genome shotgun (WGS) entry which is preliminary data.</text>
</comment>
<evidence type="ECO:0000313" key="3">
    <source>
        <dbReference type="Proteomes" id="UP001143480"/>
    </source>
</evidence>
<evidence type="ECO:0000313" key="2">
    <source>
        <dbReference type="EMBL" id="GLL04251.1"/>
    </source>
</evidence>
<dbReference type="AlphaFoldDB" id="A0A9W6KPU3"/>
<reference evidence="2" key="2">
    <citation type="submission" date="2023-01" db="EMBL/GenBank/DDBJ databases">
        <authorList>
            <person name="Sun Q."/>
            <person name="Evtushenko L."/>
        </authorList>
    </citation>
    <scope>NUCLEOTIDE SEQUENCE</scope>
    <source>
        <strain evidence="2">VKM Ac-1321</strain>
    </source>
</reference>
<gene>
    <name evidence="2" type="ORF">GCM10017581_059980</name>
</gene>
<evidence type="ECO:0000256" key="1">
    <source>
        <dbReference type="SAM" id="Phobius"/>
    </source>
</evidence>
<keyword evidence="1" id="KW-0472">Membrane</keyword>
<feature type="transmembrane region" description="Helical" evidence="1">
    <location>
        <begin position="33"/>
        <end position="54"/>
    </location>
</feature>
<accession>A0A9W6KPU3</accession>
<dbReference type="EMBL" id="BSFP01000042">
    <property type="protein sequence ID" value="GLL04251.1"/>
    <property type="molecule type" value="Genomic_DNA"/>
</dbReference>
<name>A0A9W6KPU3_9ACTN</name>
<feature type="transmembrane region" description="Helical" evidence="1">
    <location>
        <begin position="7"/>
        <end position="27"/>
    </location>
</feature>
<proteinExistence type="predicted"/>
<sequence>MCGLAGVFSIGGMSWSVTTLLAAWAFVGSPGDMLAMATAVLAAVAVVLAARLVAGLPAGSARLLMLPARARIGLGRIVRSVDPDAAGRPRPRAPGI</sequence>
<reference evidence="2" key="1">
    <citation type="journal article" date="2014" name="Int. J. Syst. Evol. Microbiol.">
        <title>Complete genome sequence of Corynebacterium casei LMG S-19264T (=DSM 44701T), isolated from a smear-ripened cheese.</title>
        <authorList>
            <consortium name="US DOE Joint Genome Institute (JGI-PGF)"/>
            <person name="Walter F."/>
            <person name="Albersmeier A."/>
            <person name="Kalinowski J."/>
            <person name="Ruckert C."/>
        </authorList>
    </citation>
    <scope>NUCLEOTIDE SEQUENCE</scope>
    <source>
        <strain evidence="2">VKM Ac-1321</strain>
    </source>
</reference>
<dbReference type="Proteomes" id="UP001143480">
    <property type="component" value="Unassembled WGS sequence"/>
</dbReference>